<evidence type="ECO:0000259" key="7">
    <source>
        <dbReference type="Pfam" id="PF14322"/>
    </source>
</evidence>
<evidence type="ECO:0000256" key="2">
    <source>
        <dbReference type="ARBA" id="ARBA00006275"/>
    </source>
</evidence>
<dbReference type="Pfam" id="PF07980">
    <property type="entry name" value="SusD_RagB"/>
    <property type="match status" value="1"/>
</dbReference>
<protein>
    <submittedName>
        <fullName evidence="8">RagB/SusD family nutrient uptake outer membrane protein</fullName>
    </submittedName>
</protein>
<evidence type="ECO:0000256" key="4">
    <source>
        <dbReference type="ARBA" id="ARBA00023136"/>
    </source>
</evidence>
<comment type="caution">
    <text evidence="8">The sequence shown here is derived from an EMBL/GenBank/DDBJ whole genome shotgun (WGS) entry which is preliminary data.</text>
</comment>
<sequence>MRRIIFLSLVILAIGCDDSDFLDTSPETFLTVDNIFTSGAQVDQVLITMYQQDRALHAQVDNAQGRVMHGQGTDLITVPTFRQNTNFSDYNSTFTPRAGRLNTIYRELYEMISRANLVLSLTEREDIAFESEAVRAYIAAQAKFFRAKAHGEAAQFFGRVAIVDEPTTTVRFDYEQSERAEIYQFAIDDLESILNDLPVTTTEPGRVVRGAAQHYLAEFYLGVGVENNDDSAYDQAIKYASDIIDGGTYSLMQNRFGTRAAEAGKNVWWDLFRLGNQNYADGNTESIWVYQFDYEAFKAGDGARLRYPYYYSPVWRAIPGVIGEDEYTGGRGIAIFRPTDLAENIIWDPSISDGDMRGDESNIRRTVFYNDPTFPDSDPGSLLGQEVPMADLIAANDGLADGAYFPIFEKLTTDQFEGLEDGRRMEDLWRGRYAVRLPSTILLRAEAHFRKGDNQSAADDINLIRERAQCNVLATAGMVDIDFILDERARELYVEENRWATLLRMGGNVASDRIRRFARYDYQVNSLTFDYNTFPIPQAVIDRNKDVVWQQNPGWEGR</sequence>
<feature type="domain" description="SusD-like N-terminal" evidence="7">
    <location>
        <begin position="20"/>
        <end position="221"/>
    </location>
</feature>
<dbReference type="InterPro" id="IPR033985">
    <property type="entry name" value="SusD-like_N"/>
</dbReference>
<evidence type="ECO:0000256" key="3">
    <source>
        <dbReference type="ARBA" id="ARBA00022729"/>
    </source>
</evidence>
<feature type="domain" description="RagB/SusD" evidence="6">
    <location>
        <begin position="435"/>
        <end position="555"/>
    </location>
</feature>
<dbReference type="EMBL" id="JAUOEK010000082">
    <property type="protein sequence ID" value="MDO5969605.1"/>
    <property type="molecule type" value="Genomic_DNA"/>
</dbReference>
<dbReference type="Proteomes" id="UP001176883">
    <property type="component" value="Unassembled WGS sequence"/>
</dbReference>
<comment type="similarity">
    <text evidence="2">Belongs to the SusD family.</text>
</comment>
<keyword evidence="3" id="KW-0732">Signal</keyword>
<evidence type="ECO:0000313" key="8">
    <source>
        <dbReference type="EMBL" id="MDO5969605.1"/>
    </source>
</evidence>
<organism evidence="8 9">
    <name type="scientific">Flavivirga aquimarina</name>
    <dbReference type="NCBI Taxonomy" id="2027862"/>
    <lineage>
        <taxon>Bacteria</taxon>
        <taxon>Pseudomonadati</taxon>
        <taxon>Bacteroidota</taxon>
        <taxon>Flavobacteriia</taxon>
        <taxon>Flavobacteriales</taxon>
        <taxon>Flavobacteriaceae</taxon>
        <taxon>Flavivirga</taxon>
    </lineage>
</organism>
<dbReference type="PROSITE" id="PS51257">
    <property type="entry name" value="PROKAR_LIPOPROTEIN"/>
    <property type="match status" value="1"/>
</dbReference>
<evidence type="ECO:0000313" key="9">
    <source>
        <dbReference type="Proteomes" id="UP001176883"/>
    </source>
</evidence>
<name>A0ABT8W8Z4_9FLAO</name>
<reference evidence="8" key="1">
    <citation type="submission" date="2023-07" db="EMBL/GenBank/DDBJ databases">
        <title>Two novel species in the genus Flavivirga.</title>
        <authorList>
            <person name="Kwon K."/>
        </authorList>
    </citation>
    <scope>NUCLEOTIDE SEQUENCE</scope>
    <source>
        <strain evidence="8">KCTC 52353</strain>
    </source>
</reference>
<dbReference type="InterPro" id="IPR012944">
    <property type="entry name" value="SusD_RagB_dom"/>
</dbReference>
<keyword evidence="4" id="KW-0472">Membrane</keyword>
<proteinExistence type="inferred from homology"/>
<dbReference type="SUPFAM" id="SSF48452">
    <property type="entry name" value="TPR-like"/>
    <property type="match status" value="1"/>
</dbReference>
<comment type="subcellular location">
    <subcellularLocation>
        <location evidence="1">Cell outer membrane</location>
    </subcellularLocation>
</comment>
<keyword evidence="9" id="KW-1185">Reference proteome</keyword>
<dbReference type="Gene3D" id="1.25.40.390">
    <property type="match status" value="1"/>
</dbReference>
<dbReference type="Pfam" id="PF14322">
    <property type="entry name" value="SusD-like_3"/>
    <property type="match status" value="1"/>
</dbReference>
<dbReference type="RefSeq" id="WP_303277302.1">
    <property type="nucleotide sequence ID" value="NZ_JAUOEK010000082.1"/>
</dbReference>
<dbReference type="InterPro" id="IPR011990">
    <property type="entry name" value="TPR-like_helical_dom_sf"/>
</dbReference>
<gene>
    <name evidence="8" type="ORF">Q4Q35_07285</name>
</gene>
<evidence type="ECO:0000256" key="5">
    <source>
        <dbReference type="ARBA" id="ARBA00023237"/>
    </source>
</evidence>
<keyword evidence="5" id="KW-0998">Cell outer membrane</keyword>
<accession>A0ABT8W8Z4</accession>
<evidence type="ECO:0000256" key="1">
    <source>
        <dbReference type="ARBA" id="ARBA00004442"/>
    </source>
</evidence>
<evidence type="ECO:0000259" key="6">
    <source>
        <dbReference type="Pfam" id="PF07980"/>
    </source>
</evidence>